<dbReference type="PANTHER" id="PTHR47795">
    <property type="entry name" value="UBIQUITIN AND WLM DOMAIN-CONTAINING METALLOPROTEASE SPCC1442.07C"/>
    <property type="match status" value="1"/>
</dbReference>
<feature type="region of interest" description="Disordered" evidence="1">
    <location>
        <begin position="238"/>
        <end position="264"/>
    </location>
</feature>
<dbReference type="MEROPS" id="M80.A04"/>
<dbReference type="GO" id="GO:0046914">
    <property type="term" value="F:transition metal ion binding"/>
    <property type="evidence" value="ECO:0007669"/>
    <property type="project" value="EnsemblFungi"/>
</dbReference>
<dbReference type="GeneID" id="7049254"/>
<dbReference type="VEuPathDB" id="FungiDB:SJAG_02503"/>
<gene>
    <name evidence="4" type="primary">wss2</name>
    <name evidence="3" type="ORF">SJAG_02503</name>
</gene>
<dbReference type="GO" id="GO:0003690">
    <property type="term" value="F:double-stranded DNA binding"/>
    <property type="evidence" value="ECO:0007669"/>
    <property type="project" value="EnsemblFungi"/>
</dbReference>
<dbReference type="GO" id="GO:0006508">
    <property type="term" value="P:proteolysis"/>
    <property type="evidence" value="ECO:0007669"/>
    <property type="project" value="UniProtKB-KW"/>
</dbReference>
<evidence type="ECO:0000256" key="1">
    <source>
        <dbReference type="SAM" id="MobiDB-lite"/>
    </source>
</evidence>
<dbReference type="HOGENOM" id="CLU_056790_0_0_1"/>
<evidence type="ECO:0000313" key="3">
    <source>
        <dbReference type="EMBL" id="EEB07417.1"/>
    </source>
</evidence>
<dbReference type="Proteomes" id="UP000001744">
    <property type="component" value="Unassembled WGS sequence"/>
</dbReference>
<dbReference type="PROSITE" id="PS51397">
    <property type="entry name" value="WLM"/>
    <property type="match status" value="1"/>
</dbReference>
<feature type="domain" description="WLM" evidence="2">
    <location>
        <begin position="106"/>
        <end position="279"/>
    </location>
</feature>
<dbReference type="PANTHER" id="PTHR47795:SF1">
    <property type="entry name" value="DNA-DEPENDENT METALLOPROTEASE WSS1 HOMOLOG 2"/>
    <property type="match status" value="1"/>
</dbReference>
<dbReference type="GO" id="GO:0070628">
    <property type="term" value="F:proteasome binding"/>
    <property type="evidence" value="ECO:0000318"/>
    <property type="project" value="GO_Central"/>
</dbReference>
<dbReference type="AlphaFoldDB" id="B6K2N6"/>
<accession>B6K2N6</accession>
<dbReference type="Pfam" id="PF08325">
    <property type="entry name" value="WLM"/>
    <property type="match status" value="1"/>
</dbReference>
<dbReference type="GO" id="GO:0006281">
    <property type="term" value="P:DNA repair"/>
    <property type="evidence" value="ECO:0007669"/>
    <property type="project" value="EnsemblFungi"/>
</dbReference>
<dbReference type="OMA" id="GIQRIMN"/>
<dbReference type="OrthoDB" id="49605at2759"/>
<dbReference type="InterPro" id="IPR029071">
    <property type="entry name" value="Ubiquitin-like_domsf"/>
</dbReference>
<reference evidence="3 5" key="1">
    <citation type="journal article" date="2011" name="Science">
        <title>Comparative functional genomics of the fission yeasts.</title>
        <authorList>
            <person name="Rhind N."/>
            <person name="Chen Z."/>
            <person name="Yassour M."/>
            <person name="Thompson D.A."/>
            <person name="Haas B.J."/>
            <person name="Habib N."/>
            <person name="Wapinski I."/>
            <person name="Roy S."/>
            <person name="Lin M.F."/>
            <person name="Heiman D.I."/>
            <person name="Young S.K."/>
            <person name="Furuya K."/>
            <person name="Guo Y."/>
            <person name="Pidoux A."/>
            <person name="Chen H.M."/>
            <person name="Robbertse B."/>
            <person name="Goldberg J.M."/>
            <person name="Aoki K."/>
            <person name="Bayne E.H."/>
            <person name="Berlin A.M."/>
            <person name="Desjardins C.A."/>
            <person name="Dobbs E."/>
            <person name="Dukaj L."/>
            <person name="Fan L."/>
            <person name="FitzGerald M.G."/>
            <person name="French C."/>
            <person name="Gujja S."/>
            <person name="Hansen K."/>
            <person name="Keifenheim D."/>
            <person name="Levin J.Z."/>
            <person name="Mosher R.A."/>
            <person name="Mueller C.A."/>
            <person name="Pfiffner J."/>
            <person name="Priest M."/>
            <person name="Russ C."/>
            <person name="Smialowska A."/>
            <person name="Swoboda P."/>
            <person name="Sykes S.M."/>
            <person name="Vaughn M."/>
            <person name="Vengrova S."/>
            <person name="Yoder R."/>
            <person name="Zeng Q."/>
            <person name="Allshire R."/>
            <person name="Baulcombe D."/>
            <person name="Birren B.W."/>
            <person name="Brown W."/>
            <person name="Ekwall K."/>
            <person name="Kellis M."/>
            <person name="Leatherwood J."/>
            <person name="Levin H."/>
            <person name="Margalit H."/>
            <person name="Martienssen R."/>
            <person name="Nieduszynski C.A."/>
            <person name="Spatafora J.W."/>
            <person name="Friedman N."/>
            <person name="Dalgaard J.Z."/>
            <person name="Baumann P."/>
            <person name="Niki H."/>
            <person name="Regev A."/>
            <person name="Nusbaum C."/>
        </authorList>
    </citation>
    <scope>NUCLEOTIDE SEQUENCE [LARGE SCALE GENOMIC DNA]</scope>
    <source>
        <strain evidence="5">yFS275 / FY16936</strain>
    </source>
</reference>
<proteinExistence type="predicted"/>
<evidence type="ECO:0000313" key="4">
    <source>
        <dbReference type="JaponicusDB" id="SJAG_02503"/>
    </source>
</evidence>
<dbReference type="SUPFAM" id="SSF54236">
    <property type="entry name" value="Ubiquitin-like"/>
    <property type="match status" value="1"/>
</dbReference>
<name>B6K2N6_SCHJY</name>
<dbReference type="EMBL" id="KE651166">
    <property type="protein sequence ID" value="EEB07417.1"/>
    <property type="molecule type" value="Genomic_DNA"/>
</dbReference>
<organism evidence="3 5">
    <name type="scientific">Schizosaccharomyces japonicus (strain yFS275 / FY16936)</name>
    <name type="common">Fission yeast</name>
    <dbReference type="NCBI Taxonomy" id="402676"/>
    <lineage>
        <taxon>Eukaryota</taxon>
        <taxon>Fungi</taxon>
        <taxon>Dikarya</taxon>
        <taxon>Ascomycota</taxon>
        <taxon>Taphrinomycotina</taxon>
        <taxon>Schizosaccharomycetes</taxon>
        <taxon>Schizosaccharomycetales</taxon>
        <taxon>Schizosaccharomycetaceae</taxon>
        <taxon>Schizosaccharomyces</taxon>
    </lineage>
</organism>
<protein>
    <submittedName>
        <fullName evidence="3">Ubiquitin/metalloprotease fusion protein</fullName>
    </submittedName>
</protein>
<dbReference type="JaponicusDB" id="SJAG_02503">
    <property type="gene designation" value="wss2"/>
</dbReference>
<dbReference type="CDD" id="cd17039">
    <property type="entry name" value="Ubl_ubiquitin_like"/>
    <property type="match status" value="1"/>
</dbReference>
<evidence type="ECO:0000313" key="5">
    <source>
        <dbReference type="Proteomes" id="UP000001744"/>
    </source>
</evidence>
<dbReference type="STRING" id="402676.B6K2N6"/>
<dbReference type="InterPro" id="IPR013536">
    <property type="entry name" value="WLM_dom"/>
</dbReference>
<dbReference type="GO" id="GO:0008237">
    <property type="term" value="F:metallopeptidase activity"/>
    <property type="evidence" value="ECO:0007669"/>
    <property type="project" value="UniProtKB-KW"/>
</dbReference>
<keyword evidence="5" id="KW-1185">Reference proteome</keyword>
<dbReference type="GO" id="GO:0003697">
    <property type="term" value="F:single-stranded DNA binding"/>
    <property type="evidence" value="ECO:0007669"/>
    <property type="project" value="EnsemblFungi"/>
</dbReference>
<evidence type="ECO:0000259" key="2">
    <source>
        <dbReference type="PROSITE" id="PS51397"/>
    </source>
</evidence>
<dbReference type="RefSeq" id="XP_002173710.1">
    <property type="nucleotide sequence ID" value="XM_002173674.2"/>
</dbReference>
<sequence>MSLDLRISRAGDVTTFKCDDKETVLWLKQKIADRFHVEDTSTIKLLYKGICRDDQILGDTFKNNARIICLTSKPNANAKLPLVPTESTHHDIHHVKLAPKKPASSNVKKSSTYTFHEIQVLNLPNKDQAWQYMDRLRHDPGIQALMDKYKWSVPILSEMSPAEHTTHESRTMGLNHNHGQQIELRIRTDRYDGFRYYKDVKSTLIHELTHNVHSEHDSDFWTFFKRLTKECDAAESWSRPGQYLGDKPEYTPSGEDPLDEEAVNHRRDILFAAAQRRLEKKE</sequence>
<dbReference type="eggNOG" id="KOG4842">
    <property type="taxonomic scope" value="Eukaryota"/>
</dbReference>